<dbReference type="SUPFAM" id="SSF53098">
    <property type="entry name" value="Ribonuclease H-like"/>
    <property type="match status" value="1"/>
</dbReference>
<proteinExistence type="predicted"/>
<reference evidence="2" key="2">
    <citation type="journal article" date="2024" name="Plant">
        <title>Genomic evolution and insights into agronomic trait innovations of Sesamum species.</title>
        <authorList>
            <person name="Miao H."/>
            <person name="Wang L."/>
            <person name="Qu L."/>
            <person name="Liu H."/>
            <person name="Sun Y."/>
            <person name="Le M."/>
            <person name="Wang Q."/>
            <person name="Wei S."/>
            <person name="Zheng Y."/>
            <person name="Lin W."/>
            <person name="Duan Y."/>
            <person name="Cao H."/>
            <person name="Xiong S."/>
            <person name="Wang X."/>
            <person name="Wei L."/>
            <person name="Li C."/>
            <person name="Ma Q."/>
            <person name="Ju M."/>
            <person name="Zhao R."/>
            <person name="Li G."/>
            <person name="Mu C."/>
            <person name="Tian Q."/>
            <person name="Mei H."/>
            <person name="Zhang T."/>
            <person name="Gao T."/>
            <person name="Zhang H."/>
        </authorList>
    </citation>
    <scope>NUCLEOTIDE SEQUENCE</scope>
    <source>
        <strain evidence="2">G02</strain>
    </source>
</reference>
<dbReference type="Pfam" id="PF13456">
    <property type="entry name" value="RVT_3"/>
    <property type="match status" value="1"/>
</dbReference>
<comment type="caution">
    <text evidence="2">The sequence shown here is derived from an EMBL/GenBank/DDBJ whole genome shotgun (WGS) entry which is preliminary data.</text>
</comment>
<dbReference type="AlphaFoldDB" id="A0AAW2JQX2"/>
<dbReference type="InterPro" id="IPR044730">
    <property type="entry name" value="RNase_H-like_dom_plant"/>
</dbReference>
<gene>
    <name evidence="2" type="ORF">Sradi_6660200</name>
</gene>
<organism evidence="2">
    <name type="scientific">Sesamum radiatum</name>
    <name type="common">Black benniseed</name>
    <dbReference type="NCBI Taxonomy" id="300843"/>
    <lineage>
        <taxon>Eukaryota</taxon>
        <taxon>Viridiplantae</taxon>
        <taxon>Streptophyta</taxon>
        <taxon>Embryophyta</taxon>
        <taxon>Tracheophyta</taxon>
        <taxon>Spermatophyta</taxon>
        <taxon>Magnoliopsida</taxon>
        <taxon>eudicotyledons</taxon>
        <taxon>Gunneridae</taxon>
        <taxon>Pentapetalae</taxon>
        <taxon>asterids</taxon>
        <taxon>lamiids</taxon>
        <taxon>Lamiales</taxon>
        <taxon>Pedaliaceae</taxon>
        <taxon>Sesamum</taxon>
    </lineage>
</organism>
<accession>A0AAW2JQX2</accession>
<dbReference type="CDD" id="cd06222">
    <property type="entry name" value="RNase_H_like"/>
    <property type="match status" value="1"/>
</dbReference>
<dbReference type="InterPro" id="IPR053151">
    <property type="entry name" value="RNase_H-like"/>
</dbReference>
<evidence type="ECO:0000313" key="2">
    <source>
        <dbReference type="EMBL" id="KAL0296081.1"/>
    </source>
</evidence>
<sequence>MIILWNILTSRNDAKHRKKPFNAHAIISKTWYHLQNLCRSNIWKPEHLRGWVKLNTDGASKGNPGVAGAGGIVRDYEGKVILAFSEPIGFTNNMVVVMHVVLRGLGIYLEKGLSKVWLELDALHVIHLIL</sequence>
<dbReference type="PROSITE" id="PS50879">
    <property type="entry name" value="RNASE_H_1"/>
    <property type="match status" value="1"/>
</dbReference>
<feature type="domain" description="RNase H type-1" evidence="1">
    <location>
        <begin position="48"/>
        <end position="130"/>
    </location>
</feature>
<dbReference type="PANTHER" id="PTHR47723">
    <property type="entry name" value="OS05G0353850 PROTEIN"/>
    <property type="match status" value="1"/>
</dbReference>
<name>A0AAW2JQX2_SESRA</name>
<evidence type="ECO:0000259" key="1">
    <source>
        <dbReference type="PROSITE" id="PS50879"/>
    </source>
</evidence>
<reference evidence="2" key="1">
    <citation type="submission" date="2020-06" db="EMBL/GenBank/DDBJ databases">
        <authorList>
            <person name="Li T."/>
            <person name="Hu X."/>
            <person name="Zhang T."/>
            <person name="Song X."/>
            <person name="Zhang H."/>
            <person name="Dai N."/>
            <person name="Sheng W."/>
            <person name="Hou X."/>
            <person name="Wei L."/>
        </authorList>
    </citation>
    <scope>NUCLEOTIDE SEQUENCE</scope>
    <source>
        <strain evidence="2">G02</strain>
        <tissue evidence="2">Leaf</tissue>
    </source>
</reference>
<dbReference type="Gene3D" id="3.30.420.10">
    <property type="entry name" value="Ribonuclease H-like superfamily/Ribonuclease H"/>
    <property type="match status" value="1"/>
</dbReference>
<protein>
    <submittedName>
        <fullName evidence="2">Ribonuclease H protein</fullName>
    </submittedName>
</protein>
<dbReference type="InterPro" id="IPR036397">
    <property type="entry name" value="RNaseH_sf"/>
</dbReference>
<dbReference type="PANTHER" id="PTHR47723:SF19">
    <property type="entry name" value="POLYNUCLEOTIDYL TRANSFERASE, RIBONUCLEASE H-LIKE SUPERFAMILY PROTEIN"/>
    <property type="match status" value="1"/>
</dbReference>
<dbReference type="GO" id="GO:0003676">
    <property type="term" value="F:nucleic acid binding"/>
    <property type="evidence" value="ECO:0007669"/>
    <property type="project" value="InterPro"/>
</dbReference>
<dbReference type="GO" id="GO:0004523">
    <property type="term" value="F:RNA-DNA hybrid ribonuclease activity"/>
    <property type="evidence" value="ECO:0007669"/>
    <property type="project" value="InterPro"/>
</dbReference>
<dbReference type="InterPro" id="IPR012337">
    <property type="entry name" value="RNaseH-like_sf"/>
</dbReference>
<dbReference type="InterPro" id="IPR002156">
    <property type="entry name" value="RNaseH_domain"/>
</dbReference>
<dbReference type="EMBL" id="JACGWJ010000032">
    <property type="protein sequence ID" value="KAL0296081.1"/>
    <property type="molecule type" value="Genomic_DNA"/>
</dbReference>